<evidence type="ECO:0000256" key="1">
    <source>
        <dbReference type="ARBA" id="ARBA00000644"/>
    </source>
</evidence>
<dbReference type="InterPro" id="IPR037171">
    <property type="entry name" value="NagB/RpiA_transferase-like"/>
</dbReference>
<dbReference type="AlphaFoldDB" id="E3LT76"/>
<gene>
    <name evidence="3" type="ORF">CRE_25444</name>
</gene>
<evidence type="ECO:0000313" key="4">
    <source>
        <dbReference type="Proteomes" id="UP000008281"/>
    </source>
</evidence>
<dbReference type="SUPFAM" id="SSF100950">
    <property type="entry name" value="NagB/RpiA/CoA transferase-like"/>
    <property type="match status" value="1"/>
</dbReference>
<dbReference type="GO" id="GO:0006046">
    <property type="term" value="P:N-acetylglucosamine catabolic process"/>
    <property type="evidence" value="ECO:0007669"/>
    <property type="project" value="TreeGrafter"/>
</dbReference>
<dbReference type="GO" id="GO:0019262">
    <property type="term" value="P:N-acetylneuraminate catabolic process"/>
    <property type="evidence" value="ECO:0007669"/>
    <property type="project" value="TreeGrafter"/>
</dbReference>
<dbReference type="InParanoid" id="E3LT76"/>
<comment type="pathway">
    <text evidence="2">Nucleotide-sugar biosynthesis; UDP-N-acetyl-alpha-D-glucosamine biosynthesis; alpha-D-glucosamine 6-phosphate from D-fructose 6-phosphate: step 1/1.</text>
</comment>
<dbReference type="InterPro" id="IPR004547">
    <property type="entry name" value="Glucosamine6P_isomerase"/>
</dbReference>
<dbReference type="GO" id="GO:0004342">
    <property type="term" value="F:glucosamine-6-phosphate deaminase activity"/>
    <property type="evidence" value="ECO:0007669"/>
    <property type="project" value="UniProtKB-EC"/>
</dbReference>
<dbReference type="STRING" id="31234.E3LT76"/>
<dbReference type="GO" id="GO:0006043">
    <property type="term" value="P:glucosamine catabolic process"/>
    <property type="evidence" value="ECO:0007669"/>
    <property type="project" value="TreeGrafter"/>
</dbReference>
<evidence type="ECO:0000313" key="3">
    <source>
        <dbReference type="EMBL" id="EFP09229.1"/>
    </source>
</evidence>
<dbReference type="HOGENOM" id="CLU_135405_1_0_1"/>
<dbReference type="GO" id="GO:0005737">
    <property type="term" value="C:cytoplasm"/>
    <property type="evidence" value="ECO:0007669"/>
    <property type="project" value="TreeGrafter"/>
</dbReference>
<sequence length="81" mass="9010">MKLISEDDATQVADFAARYEPRTISEATDKGKYFVLGLPTGSTPLGMYKKLIEFDKAGVISFEMVKTFNMDEYVGKGTMKS</sequence>
<dbReference type="PANTHER" id="PTHR11280">
    <property type="entry name" value="GLUCOSAMINE-6-PHOSPHATE ISOMERASE"/>
    <property type="match status" value="1"/>
</dbReference>
<dbReference type="PANTHER" id="PTHR11280:SF5">
    <property type="entry name" value="GLUCOSAMINE-6-PHOSPHATE ISOMERASE"/>
    <property type="match status" value="1"/>
</dbReference>
<dbReference type="Gene3D" id="3.40.50.1360">
    <property type="match status" value="1"/>
</dbReference>
<evidence type="ECO:0008006" key="5">
    <source>
        <dbReference type="Google" id="ProtNLM"/>
    </source>
</evidence>
<protein>
    <recommendedName>
        <fullName evidence="5">Glucosamine-6-phosphate deaminase</fullName>
    </recommendedName>
</protein>
<dbReference type="eggNOG" id="KOG3148">
    <property type="taxonomic scope" value="Eukaryota"/>
</dbReference>
<dbReference type="EMBL" id="DS268414">
    <property type="protein sequence ID" value="EFP09229.1"/>
    <property type="molecule type" value="Genomic_DNA"/>
</dbReference>
<accession>E3LT76</accession>
<name>E3LT76_CAERE</name>
<dbReference type="Proteomes" id="UP000008281">
    <property type="component" value="Unassembled WGS sequence"/>
</dbReference>
<organism evidence="4">
    <name type="scientific">Caenorhabditis remanei</name>
    <name type="common">Caenorhabditis vulgaris</name>
    <dbReference type="NCBI Taxonomy" id="31234"/>
    <lineage>
        <taxon>Eukaryota</taxon>
        <taxon>Metazoa</taxon>
        <taxon>Ecdysozoa</taxon>
        <taxon>Nematoda</taxon>
        <taxon>Chromadorea</taxon>
        <taxon>Rhabditida</taxon>
        <taxon>Rhabditina</taxon>
        <taxon>Rhabditomorpha</taxon>
        <taxon>Rhabditoidea</taxon>
        <taxon>Rhabditidae</taxon>
        <taxon>Peloderinae</taxon>
        <taxon>Caenorhabditis</taxon>
    </lineage>
</organism>
<dbReference type="GO" id="GO:0042802">
    <property type="term" value="F:identical protein binding"/>
    <property type="evidence" value="ECO:0007669"/>
    <property type="project" value="TreeGrafter"/>
</dbReference>
<evidence type="ECO:0000256" key="2">
    <source>
        <dbReference type="ARBA" id="ARBA00004775"/>
    </source>
</evidence>
<reference evidence="3" key="1">
    <citation type="submission" date="2007-07" db="EMBL/GenBank/DDBJ databases">
        <title>PCAP assembly of the Caenorhabditis remanei genome.</title>
        <authorList>
            <consortium name="The Caenorhabditis remanei Sequencing Consortium"/>
            <person name="Wilson R.K."/>
        </authorList>
    </citation>
    <scope>NUCLEOTIDE SEQUENCE [LARGE SCALE GENOMIC DNA]</scope>
    <source>
        <strain evidence="3">PB4641</strain>
    </source>
</reference>
<comment type="catalytic activity">
    <reaction evidence="1">
        <text>alpha-D-glucosamine 6-phosphate + H2O = beta-D-fructose 6-phosphate + NH4(+)</text>
        <dbReference type="Rhea" id="RHEA:12172"/>
        <dbReference type="ChEBI" id="CHEBI:15377"/>
        <dbReference type="ChEBI" id="CHEBI:28938"/>
        <dbReference type="ChEBI" id="CHEBI:57634"/>
        <dbReference type="ChEBI" id="CHEBI:75989"/>
        <dbReference type="EC" id="3.5.99.6"/>
    </reaction>
</comment>
<proteinExistence type="predicted"/>
<keyword evidence="4" id="KW-1185">Reference proteome</keyword>
<dbReference type="OrthoDB" id="7663298at2759"/>